<sequence length="81" mass="8823">MDVQHVFGVLDGCDVEEARQMTMADKGKETYALMATRVAGVHGSSLSGDGKDKDNVVALEEDYVIDRTGPFLSVKFSDRVL</sequence>
<reference evidence="1 2" key="1">
    <citation type="journal article" date="2024" name="G3 (Bethesda)">
        <title>Genome assembly of Hibiscus sabdariffa L. provides insights into metabolisms of medicinal natural products.</title>
        <authorList>
            <person name="Kim T."/>
        </authorList>
    </citation>
    <scope>NUCLEOTIDE SEQUENCE [LARGE SCALE GENOMIC DNA]</scope>
    <source>
        <strain evidence="1">TK-2024</strain>
        <tissue evidence="1">Old leaves</tissue>
    </source>
</reference>
<accession>A0ABR2BUU3</accession>
<comment type="caution">
    <text evidence="1">The sequence shown here is derived from an EMBL/GenBank/DDBJ whole genome shotgun (WGS) entry which is preliminary data.</text>
</comment>
<proteinExistence type="predicted"/>
<gene>
    <name evidence="1" type="ORF">V6N12_067179</name>
</gene>
<evidence type="ECO:0008006" key="3">
    <source>
        <dbReference type="Google" id="ProtNLM"/>
    </source>
</evidence>
<protein>
    <recommendedName>
        <fullName evidence="3">PPM-type phosphatase domain-containing protein</fullName>
    </recommendedName>
</protein>
<evidence type="ECO:0000313" key="2">
    <source>
        <dbReference type="Proteomes" id="UP001472677"/>
    </source>
</evidence>
<evidence type="ECO:0000313" key="1">
    <source>
        <dbReference type="EMBL" id="KAK8510729.1"/>
    </source>
</evidence>
<organism evidence="1 2">
    <name type="scientific">Hibiscus sabdariffa</name>
    <name type="common">roselle</name>
    <dbReference type="NCBI Taxonomy" id="183260"/>
    <lineage>
        <taxon>Eukaryota</taxon>
        <taxon>Viridiplantae</taxon>
        <taxon>Streptophyta</taxon>
        <taxon>Embryophyta</taxon>
        <taxon>Tracheophyta</taxon>
        <taxon>Spermatophyta</taxon>
        <taxon>Magnoliopsida</taxon>
        <taxon>eudicotyledons</taxon>
        <taxon>Gunneridae</taxon>
        <taxon>Pentapetalae</taxon>
        <taxon>rosids</taxon>
        <taxon>malvids</taxon>
        <taxon>Malvales</taxon>
        <taxon>Malvaceae</taxon>
        <taxon>Malvoideae</taxon>
        <taxon>Hibiscus</taxon>
    </lineage>
</organism>
<name>A0ABR2BUU3_9ROSI</name>
<dbReference type="EMBL" id="JBBPBM010000083">
    <property type="protein sequence ID" value="KAK8510729.1"/>
    <property type="molecule type" value="Genomic_DNA"/>
</dbReference>
<dbReference type="Proteomes" id="UP001472677">
    <property type="component" value="Unassembled WGS sequence"/>
</dbReference>
<keyword evidence="2" id="KW-1185">Reference proteome</keyword>